<sequence length="85" mass="10122">MLFYSSSPCKKSAHYIWNNINIILIINTSKHLVFLPYLAKEFLLLKKYFKTSVRSNFDRISGFSRYYLMFNIFLKIAPNIFGTNR</sequence>
<evidence type="ECO:0000313" key="1">
    <source>
        <dbReference type="EMBL" id="JAH92764.1"/>
    </source>
</evidence>
<protein>
    <submittedName>
        <fullName evidence="1">Uncharacterized protein</fullName>
    </submittedName>
</protein>
<proteinExistence type="predicted"/>
<accession>A0A0E9WQT4</accession>
<organism evidence="1">
    <name type="scientific">Anguilla anguilla</name>
    <name type="common">European freshwater eel</name>
    <name type="synonym">Muraena anguilla</name>
    <dbReference type="NCBI Taxonomy" id="7936"/>
    <lineage>
        <taxon>Eukaryota</taxon>
        <taxon>Metazoa</taxon>
        <taxon>Chordata</taxon>
        <taxon>Craniata</taxon>
        <taxon>Vertebrata</taxon>
        <taxon>Euteleostomi</taxon>
        <taxon>Actinopterygii</taxon>
        <taxon>Neopterygii</taxon>
        <taxon>Teleostei</taxon>
        <taxon>Anguilliformes</taxon>
        <taxon>Anguillidae</taxon>
        <taxon>Anguilla</taxon>
    </lineage>
</organism>
<reference evidence="1" key="1">
    <citation type="submission" date="2014-11" db="EMBL/GenBank/DDBJ databases">
        <authorList>
            <person name="Amaro Gonzalez C."/>
        </authorList>
    </citation>
    <scope>NUCLEOTIDE SEQUENCE</scope>
</reference>
<name>A0A0E9WQT4_ANGAN</name>
<dbReference type="AlphaFoldDB" id="A0A0E9WQT4"/>
<dbReference type="EMBL" id="GBXM01015813">
    <property type="protein sequence ID" value="JAH92764.1"/>
    <property type="molecule type" value="Transcribed_RNA"/>
</dbReference>
<reference evidence="1" key="2">
    <citation type="journal article" date="2015" name="Fish Shellfish Immunol.">
        <title>Early steps in the European eel (Anguilla anguilla)-Vibrio vulnificus interaction in the gills: Role of the RtxA13 toxin.</title>
        <authorList>
            <person name="Callol A."/>
            <person name="Pajuelo D."/>
            <person name="Ebbesson L."/>
            <person name="Teles M."/>
            <person name="MacKenzie S."/>
            <person name="Amaro C."/>
        </authorList>
    </citation>
    <scope>NUCLEOTIDE SEQUENCE</scope>
</reference>